<protein>
    <recommendedName>
        <fullName evidence="1">UPF0311 protein VQ02_04430</fullName>
    </recommendedName>
</protein>
<dbReference type="HAMAP" id="MF_00775">
    <property type="entry name" value="UPF0311"/>
    <property type="match status" value="1"/>
</dbReference>
<dbReference type="Proteomes" id="UP000035955">
    <property type="component" value="Unassembled WGS sequence"/>
</dbReference>
<dbReference type="Pfam" id="PF11578">
    <property type="entry name" value="DUF3237"/>
    <property type="match status" value="1"/>
</dbReference>
<dbReference type="PATRIC" id="fig|298794.3.peg.4137"/>
<dbReference type="Gene3D" id="2.40.160.20">
    <property type="match status" value="1"/>
</dbReference>
<feature type="signal peptide" evidence="2">
    <location>
        <begin position="1"/>
        <end position="29"/>
    </location>
</feature>
<dbReference type="AlphaFoldDB" id="A0A0J6T3M6"/>
<name>A0A0J6T3M6_9HYPH</name>
<keyword evidence="4" id="KW-1185">Reference proteome</keyword>
<gene>
    <name evidence="3" type="ORF">VQ02_04430</name>
</gene>
<evidence type="ECO:0000256" key="2">
    <source>
        <dbReference type="SAM" id="SignalP"/>
    </source>
</evidence>
<comment type="similarity">
    <text evidence="1">Belongs to the UPF0311 family.</text>
</comment>
<evidence type="ECO:0000313" key="3">
    <source>
        <dbReference type="EMBL" id="KMO42030.1"/>
    </source>
</evidence>
<comment type="caution">
    <text evidence="3">The sequence shown here is derived from an EMBL/GenBank/DDBJ whole genome shotgun (WGS) entry which is preliminary data.</text>
</comment>
<keyword evidence="2" id="KW-0732">Signal</keyword>
<dbReference type="InterPro" id="IPR020915">
    <property type="entry name" value="UPF0311"/>
</dbReference>
<reference evidence="3 4" key="1">
    <citation type="submission" date="2015-03" db="EMBL/GenBank/DDBJ databases">
        <title>Genome sequencing of Methylobacterium variabile DSM 16961.</title>
        <authorList>
            <person name="Chaudhry V."/>
            <person name="Patil P.B."/>
        </authorList>
    </citation>
    <scope>NUCLEOTIDE SEQUENCE [LARGE SCALE GENOMIC DNA]</scope>
    <source>
        <strain evidence="3 4">DSM 16961</strain>
    </source>
</reference>
<feature type="chain" id="PRO_5005281720" description="UPF0311 protein VQ02_04430" evidence="2">
    <location>
        <begin position="30"/>
        <end position="197"/>
    </location>
</feature>
<proteinExistence type="inferred from homology"/>
<dbReference type="EMBL" id="LABY01000026">
    <property type="protein sequence ID" value="KMO42030.1"/>
    <property type="molecule type" value="Genomic_DNA"/>
</dbReference>
<dbReference type="OrthoDB" id="5294829at2"/>
<dbReference type="RefSeq" id="WP_048442951.1">
    <property type="nucleotide sequence ID" value="NZ_LABY01000026.1"/>
</dbReference>
<dbReference type="PANTHER" id="PTHR37315:SF1">
    <property type="entry name" value="UPF0311 PROTEIN BLR7842"/>
    <property type="match status" value="1"/>
</dbReference>
<evidence type="ECO:0000256" key="1">
    <source>
        <dbReference type="HAMAP-Rule" id="MF_00775"/>
    </source>
</evidence>
<dbReference type="PANTHER" id="PTHR37315">
    <property type="entry name" value="UPF0311 PROTEIN BLR7842"/>
    <property type="match status" value="1"/>
</dbReference>
<organism evidence="3 4">
    <name type="scientific">Methylobacterium variabile</name>
    <dbReference type="NCBI Taxonomy" id="298794"/>
    <lineage>
        <taxon>Bacteria</taxon>
        <taxon>Pseudomonadati</taxon>
        <taxon>Pseudomonadota</taxon>
        <taxon>Alphaproteobacteria</taxon>
        <taxon>Hyphomicrobiales</taxon>
        <taxon>Methylobacteriaceae</taxon>
        <taxon>Methylobacterium</taxon>
    </lineage>
</organism>
<evidence type="ECO:0000313" key="4">
    <source>
        <dbReference type="Proteomes" id="UP000035955"/>
    </source>
</evidence>
<accession>A0A0J6T3M6</accession>
<sequence length="197" mass="20823">MPPHDVPLPARRTLLLAGAGLALAGPAGAEERPPASPVAGPLAGSPAGPLADLPLVPPRTEFVYEAVVEIAPLVSLGDSPLGERRIVPITGGRFQGPRLSGTVLPGGADRQLVRKDGVRRLDALYEMRTDDGAILTVRNQVLIDPGRDGAPDYRFSTIEVTAPEGPHAWLNRLVLVGTLHSLRPAREAVLVRAYRLA</sequence>